<dbReference type="Proteomes" id="UP001212841">
    <property type="component" value="Unassembled WGS sequence"/>
</dbReference>
<gene>
    <name evidence="2" type="ORF">HK097_006695</name>
</gene>
<reference evidence="2" key="1">
    <citation type="submission" date="2020-05" db="EMBL/GenBank/DDBJ databases">
        <title>Phylogenomic resolution of chytrid fungi.</title>
        <authorList>
            <person name="Stajich J.E."/>
            <person name="Amses K."/>
            <person name="Simmons R."/>
            <person name="Seto K."/>
            <person name="Myers J."/>
            <person name="Bonds A."/>
            <person name="Quandt C.A."/>
            <person name="Barry K."/>
            <person name="Liu P."/>
            <person name="Grigoriev I."/>
            <person name="Longcore J.E."/>
            <person name="James T.Y."/>
        </authorList>
    </citation>
    <scope>NUCLEOTIDE SEQUENCE</scope>
    <source>
        <strain evidence="2">JEL0318</strain>
    </source>
</reference>
<name>A0AAD5RZ96_9FUNG</name>
<evidence type="ECO:0000256" key="1">
    <source>
        <dbReference type="SAM" id="MobiDB-lite"/>
    </source>
</evidence>
<keyword evidence="3" id="KW-1185">Reference proteome</keyword>
<comment type="caution">
    <text evidence="2">The sequence shown here is derived from an EMBL/GenBank/DDBJ whole genome shotgun (WGS) entry which is preliminary data.</text>
</comment>
<dbReference type="PANTHER" id="PTHR46170:SF1">
    <property type="entry name" value="GATOR COMPLEX PROTEIN WDR59"/>
    <property type="match status" value="1"/>
</dbReference>
<feature type="non-terminal residue" evidence="2">
    <location>
        <position position="1"/>
    </location>
</feature>
<sequence length="309" mass="32974">SAWEGLGGAYTLRGDDPVRICISNSQAATEAGRTDLAKIWSLAGLILAQCIDSSPSSADAKPVDKPSRRGRRGVRSFRRSRPMGPQTEVVKDGRIVMKRVGDETGGEGKKEGKKERVAWQLHPFGKRMVASIFEYLERTRDVQTLALLSCVLSEPFPPNRVDPAKTFGSASSMDRFLSANAEYFEHIHPIPNPNSAFFTPPLTNLPQGITVITTNMSEAFSRVGVAVGSVVPVSTSASGTVTKNYARGVSAPPEIQVGTKVVVTESGGDGTGYGLAASGGLQTPQIASSFGSDSQLGGYMDRRELPMVR</sequence>
<dbReference type="GO" id="GO:0005774">
    <property type="term" value="C:vacuolar membrane"/>
    <property type="evidence" value="ECO:0007669"/>
    <property type="project" value="TreeGrafter"/>
</dbReference>
<accession>A0AAD5RZ96</accession>
<feature type="non-terminal residue" evidence="2">
    <location>
        <position position="309"/>
    </location>
</feature>
<dbReference type="InterPro" id="IPR049567">
    <property type="entry name" value="WDR59-like"/>
</dbReference>
<feature type="compositionally biased region" description="Basic residues" evidence="1">
    <location>
        <begin position="68"/>
        <end position="81"/>
    </location>
</feature>
<evidence type="ECO:0000313" key="2">
    <source>
        <dbReference type="EMBL" id="KAJ3025399.1"/>
    </source>
</evidence>
<evidence type="ECO:0000313" key="3">
    <source>
        <dbReference type="Proteomes" id="UP001212841"/>
    </source>
</evidence>
<organism evidence="2 3">
    <name type="scientific">Rhizophlyctis rosea</name>
    <dbReference type="NCBI Taxonomy" id="64517"/>
    <lineage>
        <taxon>Eukaryota</taxon>
        <taxon>Fungi</taxon>
        <taxon>Fungi incertae sedis</taxon>
        <taxon>Chytridiomycota</taxon>
        <taxon>Chytridiomycota incertae sedis</taxon>
        <taxon>Chytridiomycetes</taxon>
        <taxon>Rhizophlyctidales</taxon>
        <taxon>Rhizophlyctidaceae</taxon>
        <taxon>Rhizophlyctis</taxon>
    </lineage>
</organism>
<dbReference type="EMBL" id="JADGJD010003140">
    <property type="protein sequence ID" value="KAJ3025399.1"/>
    <property type="molecule type" value="Genomic_DNA"/>
</dbReference>
<dbReference type="GO" id="GO:0035859">
    <property type="term" value="C:Seh1-associated complex"/>
    <property type="evidence" value="ECO:0007669"/>
    <property type="project" value="TreeGrafter"/>
</dbReference>
<proteinExistence type="predicted"/>
<dbReference type="PANTHER" id="PTHR46170">
    <property type="entry name" value="GATOR COMPLEX PROTEIN WDR59"/>
    <property type="match status" value="1"/>
</dbReference>
<dbReference type="GO" id="GO:0034198">
    <property type="term" value="P:cellular response to amino acid starvation"/>
    <property type="evidence" value="ECO:0007669"/>
    <property type="project" value="TreeGrafter"/>
</dbReference>
<dbReference type="GO" id="GO:0035591">
    <property type="term" value="F:signaling adaptor activity"/>
    <property type="evidence" value="ECO:0007669"/>
    <property type="project" value="TreeGrafter"/>
</dbReference>
<protein>
    <submittedName>
        <fullName evidence="2">Uncharacterized protein</fullName>
    </submittedName>
</protein>
<dbReference type="GO" id="GO:1904263">
    <property type="term" value="P:positive regulation of TORC1 signaling"/>
    <property type="evidence" value="ECO:0007669"/>
    <property type="project" value="TreeGrafter"/>
</dbReference>
<dbReference type="AlphaFoldDB" id="A0AAD5RZ96"/>
<feature type="region of interest" description="Disordered" evidence="1">
    <location>
        <begin position="54"/>
        <end position="88"/>
    </location>
</feature>